<organism evidence="2 3">
    <name type="scientific">Saccharopolyspora taberi</name>
    <dbReference type="NCBI Taxonomy" id="60895"/>
    <lineage>
        <taxon>Bacteria</taxon>
        <taxon>Bacillati</taxon>
        <taxon>Actinomycetota</taxon>
        <taxon>Actinomycetes</taxon>
        <taxon>Pseudonocardiales</taxon>
        <taxon>Pseudonocardiaceae</taxon>
        <taxon>Saccharopolyspora</taxon>
    </lineage>
</organism>
<evidence type="ECO:0000313" key="2">
    <source>
        <dbReference type="EMBL" id="GAA2817859.1"/>
    </source>
</evidence>
<protein>
    <submittedName>
        <fullName evidence="2">MOSC N-terminal beta barrel domain-containing protein</fullName>
    </submittedName>
</protein>
<evidence type="ECO:0000259" key="1">
    <source>
        <dbReference type="PROSITE" id="PS51340"/>
    </source>
</evidence>
<dbReference type="InterPro" id="IPR005303">
    <property type="entry name" value="MOCOS_middle"/>
</dbReference>
<dbReference type="Gene3D" id="2.40.33.20">
    <property type="entry name" value="PK beta-barrel domain-like"/>
    <property type="match status" value="1"/>
</dbReference>
<dbReference type="RefSeq" id="WP_344685742.1">
    <property type="nucleotide sequence ID" value="NZ_BAAAUX010000032.1"/>
</dbReference>
<dbReference type="Pfam" id="PF03476">
    <property type="entry name" value="MOSC_N"/>
    <property type="match status" value="1"/>
</dbReference>
<keyword evidence="3" id="KW-1185">Reference proteome</keyword>
<dbReference type="PANTHER" id="PTHR14237">
    <property type="entry name" value="MOLYBDOPTERIN COFACTOR SULFURASE MOSC"/>
    <property type="match status" value="1"/>
</dbReference>
<dbReference type="InterPro" id="IPR005302">
    <property type="entry name" value="MoCF_Sase_C"/>
</dbReference>
<dbReference type="Proteomes" id="UP001500979">
    <property type="component" value="Unassembled WGS sequence"/>
</dbReference>
<dbReference type="EMBL" id="BAAAUX010000032">
    <property type="protein sequence ID" value="GAA2817859.1"/>
    <property type="molecule type" value="Genomic_DNA"/>
</dbReference>
<dbReference type="SUPFAM" id="SSF141673">
    <property type="entry name" value="MOSC N-terminal domain-like"/>
    <property type="match status" value="1"/>
</dbReference>
<dbReference type="PROSITE" id="PS51340">
    <property type="entry name" value="MOSC"/>
    <property type="match status" value="1"/>
</dbReference>
<dbReference type="InterPro" id="IPR011037">
    <property type="entry name" value="Pyrv_Knase-like_insert_dom_sf"/>
</dbReference>
<name>A0ABN3VLX8_9PSEU</name>
<comment type="caution">
    <text evidence="2">The sequence shown here is derived from an EMBL/GenBank/DDBJ whole genome shotgun (WGS) entry which is preliminary data.</text>
</comment>
<gene>
    <name evidence="2" type="ORF">GCM10010470_61550</name>
</gene>
<accession>A0ABN3VLX8</accession>
<feature type="domain" description="MOSC" evidence="1">
    <location>
        <begin position="119"/>
        <end position="264"/>
    </location>
</feature>
<sequence>MAKIAELLCYPIKGCAGTSLVDSVVTPAGLAHDRGFMVVAEDGVFRTQRRHPRLALVRPEMSTDGERMTLRAPGAEALTIDVDSTGPKQDVELFGKPFKGIDQGPAVAEWLSGFLGAASRLVRVPPDHDRVTDGLTPGTSGYADSCAVLVISRPSLDLLNEKLATPLPMNRFRPNIVVTGFDEPHAEDRMRRVTSGDVELGYAKLATRCAVTTVDQATGTKSGPEPLRTFASYRRVQAGGVAFGAKFAVVQPGKVSVGDDFVVHEWGEPEY</sequence>
<proteinExistence type="predicted"/>
<dbReference type="PANTHER" id="PTHR14237:SF19">
    <property type="entry name" value="MITOCHONDRIAL AMIDOXIME REDUCING COMPONENT 1"/>
    <property type="match status" value="1"/>
</dbReference>
<dbReference type="SUPFAM" id="SSF50800">
    <property type="entry name" value="PK beta-barrel domain-like"/>
    <property type="match status" value="1"/>
</dbReference>
<evidence type="ECO:0000313" key="3">
    <source>
        <dbReference type="Proteomes" id="UP001500979"/>
    </source>
</evidence>
<reference evidence="2 3" key="1">
    <citation type="journal article" date="2019" name="Int. J. Syst. Evol. Microbiol.">
        <title>The Global Catalogue of Microorganisms (GCM) 10K type strain sequencing project: providing services to taxonomists for standard genome sequencing and annotation.</title>
        <authorList>
            <consortium name="The Broad Institute Genomics Platform"/>
            <consortium name="The Broad Institute Genome Sequencing Center for Infectious Disease"/>
            <person name="Wu L."/>
            <person name="Ma J."/>
        </authorList>
    </citation>
    <scope>NUCLEOTIDE SEQUENCE [LARGE SCALE GENOMIC DNA]</scope>
    <source>
        <strain evidence="2 3">JCM 9383</strain>
    </source>
</reference>
<dbReference type="Pfam" id="PF03473">
    <property type="entry name" value="MOSC"/>
    <property type="match status" value="1"/>
</dbReference>